<dbReference type="Gene3D" id="2.120.10.30">
    <property type="entry name" value="TolB, C-terminal domain"/>
    <property type="match status" value="1"/>
</dbReference>
<dbReference type="PANTHER" id="PTHR33546">
    <property type="entry name" value="LARGE, MULTIFUNCTIONAL SECRETED PROTEIN-RELATED"/>
    <property type="match status" value="1"/>
</dbReference>
<dbReference type="RefSeq" id="WP_185140811.1">
    <property type="nucleotide sequence ID" value="NZ_JACJVP010000001.1"/>
</dbReference>
<proteinExistence type="predicted"/>
<dbReference type="EMBL" id="JACJVP010000001">
    <property type="protein sequence ID" value="MBB6669402.1"/>
    <property type="molecule type" value="Genomic_DNA"/>
</dbReference>
<gene>
    <name evidence="1" type="ORF">H7C19_01745</name>
</gene>
<dbReference type="InterPro" id="IPR011041">
    <property type="entry name" value="Quinoprot_gluc/sorb_DH_b-prop"/>
</dbReference>
<evidence type="ECO:0000313" key="1">
    <source>
        <dbReference type="EMBL" id="MBB6669402.1"/>
    </source>
</evidence>
<organism evidence="1 2">
    <name type="scientific">Cohnella nanjingensis</name>
    <dbReference type="NCBI Taxonomy" id="1387779"/>
    <lineage>
        <taxon>Bacteria</taxon>
        <taxon>Bacillati</taxon>
        <taxon>Bacillota</taxon>
        <taxon>Bacilli</taxon>
        <taxon>Bacillales</taxon>
        <taxon>Paenibacillaceae</taxon>
        <taxon>Cohnella</taxon>
    </lineage>
</organism>
<comment type="caution">
    <text evidence="1">The sequence shown here is derived from an EMBL/GenBank/DDBJ whole genome shotgun (WGS) entry which is preliminary data.</text>
</comment>
<sequence>MKDYIPNGMVQKQYRWEWANHFLYQYLQRNNPFPKLRDAIAGLLNEQEKQLSSLQKLAASQGIRIPPTTIKLEIKNILGCIKDLYDREYQLLQEYRSYAEYFLAASSRQLGIKNLVDSQIDQVNMLAEFKQAFSELSPEEDRKERSNYVLEKGYRLERVATGLTFPTVMTFDSNGMIYIAEAGFAYGTEPGKGRILRLEKDGSLTEFAGGFGGPVTGIAWHEGHLYVAAGAIGEEHGSGCGQIIRISEDGKRETIVTGLRTCGDHYTGDILFGSDGKLYFSVGTATNSAVVGLDNKLILKYHPKFHETPARDLVLAGTNFITRNPSAEPSDVAVTGAYKPYGTASHDGEIVRGRLSANGVVYCCDPDGSHLQIVADGFRNTFGLRFSPFNGKLVVIDHGADPRGSRQIRLDWDKMWEVTPGGWYGFPEIFSGLPVTLPHFHASEQAKPTFILKEHPPLACQPIVRFQPHSASMKFDFCTNTDFGHAGEIFVAQFGESGFEKTEELPGYKVVRVKPDTGQIANFLVNPQGESAAEGPIRPIDVKFSPDGNVLYVVDLGILGSTHTGKKPQPNTGGLWKIVKVK</sequence>
<accession>A0A7X0RKX9</accession>
<dbReference type="InterPro" id="IPR011042">
    <property type="entry name" value="6-blade_b-propeller_TolB-like"/>
</dbReference>
<name>A0A7X0RKX9_9BACL</name>
<dbReference type="PANTHER" id="PTHR33546:SF1">
    <property type="entry name" value="LARGE, MULTIFUNCTIONAL SECRETED PROTEIN"/>
    <property type="match status" value="1"/>
</dbReference>
<evidence type="ECO:0000313" key="2">
    <source>
        <dbReference type="Proteomes" id="UP000547209"/>
    </source>
</evidence>
<keyword evidence="2" id="KW-1185">Reference proteome</keyword>
<protein>
    <submittedName>
        <fullName evidence="1">PQQ-dependent sugar dehydrogenase</fullName>
    </submittedName>
</protein>
<dbReference type="Proteomes" id="UP000547209">
    <property type="component" value="Unassembled WGS sequence"/>
</dbReference>
<dbReference type="AlphaFoldDB" id="A0A7X0RKX9"/>
<dbReference type="SUPFAM" id="SSF50952">
    <property type="entry name" value="Soluble quinoprotein glucose dehydrogenase"/>
    <property type="match status" value="1"/>
</dbReference>
<reference evidence="1 2" key="1">
    <citation type="submission" date="2020-08" db="EMBL/GenBank/DDBJ databases">
        <title>Cohnella phylogeny.</title>
        <authorList>
            <person name="Dunlap C."/>
        </authorList>
    </citation>
    <scope>NUCLEOTIDE SEQUENCE [LARGE SCALE GENOMIC DNA]</scope>
    <source>
        <strain evidence="1 2">DSM 28246</strain>
    </source>
</reference>